<dbReference type="OrthoDB" id="2758614at2759"/>
<reference evidence="2" key="1">
    <citation type="submission" date="2019-01" db="EMBL/GenBank/DDBJ databases">
        <title>Draft genome sequences of three monokaryotic isolates of the white-rot basidiomycete fungus Dichomitus squalens.</title>
        <authorList>
            <consortium name="DOE Joint Genome Institute"/>
            <person name="Lopez S.C."/>
            <person name="Andreopoulos B."/>
            <person name="Pangilinan J."/>
            <person name="Lipzen A."/>
            <person name="Riley R."/>
            <person name="Ahrendt S."/>
            <person name="Ng V."/>
            <person name="Barry K."/>
            <person name="Daum C."/>
            <person name="Grigoriev I.V."/>
            <person name="Hilden K.S."/>
            <person name="Makela M.R."/>
            <person name="de Vries R.P."/>
        </authorList>
    </citation>
    <scope>NUCLEOTIDE SEQUENCE [LARGE SCALE GENOMIC DNA]</scope>
    <source>
        <strain evidence="2">OM18370.1</strain>
    </source>
</reference>
<sequence length="453" mass="51569">MSPSNHHNRRKHHILPPMLTRPSKCRGICDLPVELLDMIISYLESDDWGVWSCSLACRYLRSVSIEHHFGKRLAAWDKHTFEHLFSFLEANPRIGAKIRSLTLSGAKRDVGKGYSLLTTIDDAIVLRLAQLLPHLESMELRTFIYGQPQHSVPPLTALPQGDTPGPFHLRWLSFGDGYNYCLPHRSSISGLFRILSLFTIDRLHGDCRGCHFDLGAPLDQHYLYRHLKVKDLCLWSYGSANSKHALMLLNSFTEAMEPGCLGRVEIRCRAVSEVSAIRKLLVRTGESLTGLQVCTPVPACLPKGWKDPMIRHWQDLNLASCPKLERIWINIYLPDKIDENQPTDVQALSLPGAGMLSQVSRALRDIYIYVYDLPCVATLNNRRLLGLQEFEKVITADRFPLLRKVYLRIRPDEDLQQKPDYKWRQVVVGTRNALPKYPFAGNASGSAILRCRK</sequence>
<dbReference type="Pfam" id="PF00646">
    <property type="entry name" value="F-box"/>
    <property type="match status" value="1"/>
</dbReference>
<dbReference type="InterPro" id="IPR001810">
    <property type="entry name" value="F-box_dom"/>
</dbReference>
<dbReference type="CDD" id="cd09917">
    <property type="entry name" value="F-box_SF"/>
    <property type="match status" value="1"/>
</dbReference>
<dbReference type="SUPFAM" id="SSF81383">
    <property type="entry name" value="F-box domain"/>
    <property type="match status" value="1"/>
</dbReference>
<gene>
    <name evidence="2" type="ORF">BD311DRAFT_725011</name>
</gene>
<organism evidence="2">
    <name type="scientific">Dichomitus squalens</name>
    <dbReference type="NCBI Taxonomy" id="114155"/>
    <lineage>
        <taxon>Eukaryota</taxon>
        <taxon>Fungi</taxon>
        <taxon>Dikarya</taxon>
        <taxon>Basidiomycota</taxon>
        <taxon>Agaricomycotina</taxon>
        <taxon>Agaricomycetes</taxon>
        <taxon>Polyporales</taxon>
        <taxon>Polyporaceae</taxon>
        <taxon>Dichomitus</taxon>
    </lineage>
</organism>
<evidence type="ECO:0000259" key="1">
    <source>
        <dbReference type="Pfam" id="PF00646"/>
    </source>
</evidence>
<dbReference type="InterPro" id="IPR036047">
    <property type="entry name" value="F-box-like_dom_sf"/>
</dbReference>
<proteinExistence type="predicted"/>
<evidence type="ECO:0000313" key="2">
    <source>
        <dbReference type="EMBL" id="TBU26945.1"/>
    </source>
</evidence>
<protein>
    <recommendedName>
        <fullName evidence="1">F-box domain-containing protein</fullName>
    </recommendedName>
</protein>
<dbReference type="EMBL" id="ML143438">
    <property type="protein sequence ID" value="TBU26945.1"/>
    <property type="molecule type" value="Genomic_DNA"/>
</dbReference>
<name>A0A4Q9MHV0_9APHY</name>
<accession>A0A4Q9MHV0</accession>
<feature type="domain" description="F-box" evidence="1">
    <location>
        <begin position="28"/>
        <end position="67"/>
    </location>
</feature>
<dbReference type="AlphaFoldDB" id="A0A4Q9MHV0"/>
<dbReference type="Proteomes" id="UP000292957">
    <property type="component" value="Unassembled WGS sequence"/>
</dbReference>